<dbReference type="InterPro" id="IPR046233">
    <property type="entry name" value="DUF6266"/>
</dbReference>
<keyword evidence="2" id="KW-1185">Reference proteome</keyword>
<protein>
    <submittedName>
        <fullName evidence="1">Uncharacterized protein</fullName>
    </submittedName>
</protein>
<proteinExistence type="predicted"/>
<dbReference type="EMBL" id="FXTN01000001">
    <property type="protein sequence ID" value="SMO39934.1"/>
    <property type="molecule type" value="Genomic_DNA"/>
</dbReference>
<dbReference type="AlphaFoldDB" id="A0A521AYM4"/>
<dbReference type="OrthoDB" id="768942at2"/>
<reference evidence="1 2" key="1">
    <citation type="submission" date="2017-05" db="EMBL/GenBank/DDBJ databases">
        <authorList>
            <person name="Varghese N."/>
            <person name="Submissions S."/>
        </authorList>
    </citation>
    <scope>NUCLEOTIDE SEQUENCE [LARGE SCALE GENOMIC DNA]</scope>
    <source>
        <strain evidence="1 2">DSM 19036</strain>
    </source>
</reference>
<dbReference type="Proteomes" id="UP000320300">
    <property type="component" value="Unassembled WGS sequence"/>
</dbReference>
<dbReference type="Pfam" id="PF19781">
    <property type="entry name" value="DUF6266"/>
    <property type="match status" value="1"/>
</dbReference>
<gene>
    <name evidence="1" type="ORF">SAMN06265348_101548</name>
</gene>
<evidence type="ECO:0000313" key="2">
    <source>
        <dbReference type="Proteomes" id="UP000320300"/>
    </source>
</evidence>
<sequence>MGVIRKPSIIAGISGKVGTVVITNVRNTQVIKEVPTPAKKGSQTEDQAKQRALFKFGKDFLLRIGYDVPGIGYQLRKKNRGSKPNAMLKHLMLDAVKGEYPDFSIEFSKVKMSCPIDEIDACWDGQCVAGEGMTIDVTWEQNPCPGKTTRSHDDAVIVFYDENTKRNIYQSMYSCGKVPRNALKWSYKGYPQLVGHHIHCWIFFVSANRKRVSQSEYLGMVTMKA</sequence>
<dbReference type="RefSeq" id="WP_142526627.1">
    <property type="nucleotide sequence ID" value="NZ_CBCSJO010000002.1"/>
</dbReference>
<name>A0A521AYM4_9SPHI</name>
<evidence type="ECO:0000313" key="1">
    <source>
        <dbReference type="EMBL" id="SMO39934.1"/>
    </source>
</evidence>
<accession>A0A521AYM4</accession>
<organism evidence="1 2">
    <name type="scientific">Pedobacter westerhofensis</name>
    <dbReference type="NCBI Taxonomy" id="425512"/>
    <lineage>
        <taxon>Bacteria</taxon>
        <taxon>Pseudomonadati</taxon>
        <taxon>Bacteroidota</taxon>
        <taxon>Sphingobacteriia</taxon>
        <taxon>Sphingobacteriales</taxon>
        <taxon>Sphingobacteriaceae</taxon>
        <taxon>Pedobacter</taxon>
    </lineage>
</organism>